<evidence type="ECO:0000313" key="1">
    <source>
        <dbReference type="EMBL" id="DAE17872.1"/>
    </source>
</evidence>
<organism evidence="1">
    <name type="scientific">Siphoviridae sp. ctWBz6</name>
    <dbReference type="NCBI Taxonomy" id="2825536"/>
    <lineage>
        <taxon>Viruses</taxon>
        <taxon>Duplodnaviria</taxon>
        <taxon>Heunggongvirae</taxon>
        <taxon>Uroviricota</taxon>
        <taxon>Caudoviricetes</taxon>
    </lineage>
</organism>
<proteinExistence type="predicted"/>
<sequence>MERYRLPARRYRELKAYCVQHRRNPEITAALRRTTDDALAAYIRKQVTESCSLAALEAAGLPCNRDTFRVYRAKFFWMLDMFVPNGAARPQVFCDTKYLKE</sequence>
<name>A0A8S5QFL6_9CAUD</name>
<reference evidence="1" key="1">
    <citation type="journal article" date="2021" name="Proc. Natl. Acad. Sci. U.S.A.">
        <title>A Catalog of Tens of Thousands of Viruses from Human Metagenomes Reveals Hidden Associations with Chronic Diseases.</title>
        <authorList>
            <person name="Tisza M.J."/>
            <person name="Buck C.B."/>
        </authorList>
    </citation>
    <scope>NUCLEOTIDE SEQUENCE</scope>
    <source>
        <strain evidence="1">CtWBz6</strain>
    </source>
</reference>
<protein>
    <submittedName>
        <fullName evidence="1">Uncharacterized protein</fullName>
    </submittedName>
</protein>
<accession>A0A8S5QFL6</accession>
<dbReference type="EMBL" id="BK015647">
    <property type="protein sequence ID" value="DAE17872.1"/>
    <property type="molecule type" value="Genomic_DNA"/>
</dbReference>